<organism evidence="4 5">
    <name type="scientific">Clostridium algifaecis</name>
    <dbReference type="NCBI Taxonomy" id="1472040"/>
    <lineage>
        <taxon>Bacteria</taxon>
        <taxon>Bacillati</taxon>
        <taxon>Bacillota</taxon>
        <taxon>Clostridia</taxon>
        <taxon>Eubacteriales</taxon>
        <taxon>Clostridiaceae</taxon>
        <taxon>Clostridium</taxon>
    </lineage>
</organism>
<dbReference type="PANTHER" id="PTHR10302:SF27">
    <property type="entry name" value="SINGLE-STRANDED DNA-BINDING PROTEIN"/>
    <property type="match status" value="1"/>
</dbReference>
<comment type="caution">
    <text evidence="2">Lacks conserved residue(s) required for the propagation of feature annotation.</text>
</comment>
<dbReference type="PROSITE" id="PS50935">
    <property type="entry name" value="SSB"/>
    <property type="match status" value="1"/>
</dbReference>
<dbReference type="InterPro" id="IPR000424">
    <property type="entry name" value="Primosome_PriB/ssb"/>
</dbReference>
<evidence type="ECO:0000256" key="3">
    <source>
        <dbReference type="PIRNR" id="PIRNR002070"/>
    </source>
</evidence>
<name>A0ABS4KMV2_9CLOT</name>
<comment type="caution">
    <text evidence="4">The sequence shown here is derived from an EMBL/GenBank/DDBJ whole genome shotgun (WGS) entry which is preliminary data.</text>
</comment>
<dbReference type="EMBL" id="JAGGLM010000001">
    <property type="protein sequence ID" value="MBP2031372.1"/>
    <property type="molecule type" value="Genomic_DNA"/>
</dbReference>
<dbReference type="InterPro" id="IPR011344">
    <property type="entry name" value="ssDNA-bd"/>
</dbReference>
<keyword evidence="1 2" id="KW-0238">DNA-binding</keyword>
<dbReference type="RefSeq" id="WP_209700342.1">
    <property type="nucleotide sequence ID" value="NZ_JAGGLM010000001.1"/>
</dbReference>
<dbReference type="Proteomes" id="UP001519307">
    <property type="component" value="Unassembled WGS sequence"/>
</dbReference>
<dbReference type="Pfam" id="PF00436">
    <property type="entry name" value="SSB"/>
    <property type="match status" value="1"/>
</dbReference>
<dbReference type="CDD" id="cd04496">
    <property type="entry name" value="SSB_OBF"/>
    <property type="match status" value="1"/>
</dbReference>
<evidence type="ECO:0000313" key="5">
    <source>
        <dbReference type="Proteomes" id="UP001519307"/>
    </source>
</evidence>
<dbReference type="NCBIfam" id="TIGR00621">
    <property type="entry name" value="ssb"/>
    <property type="match status" value="1"/>
</dbReference>
<dbReference type="GO" id="GO:0003677">
    <property type="term" value="F:DNA binding"/>
    <property type="evidence" value="ECO:0007669"/>
    <property type="project" value="UniProtKB-KW"/>
</dbReference>
<dbReference type="InterPro" id="IPR012340">
    <property type="entry name" value="NA-bd_OB-fold"/>
</dbReference>
<comment type="subunit">
    <text evidence="2">Homotetramer.</text>
</comment>
<dbReference type="PIRSF" id="PIRSF002070">
    <property type="entry name" value="SSB"/>
    <property type="match status" value="1"/>
</dbReference>
<dbReference type="Gene3D" id="2.40.50.140">
    <property type="entry name" value="Nucleic acid-binding proteins"/>
    <property type="match status" value="1"/>
</dbReference>
<keyword evidence="5" id="KW-1185">Reference proteome</keyword>
<dbReference type="PANTHER" id="PTHR10302">
    <property type="entry name" value="SINGLE-STRANDED DNA-BINDING PROTEIN"/>
    <property type="match status" value="1"/>
</dbReference>
<evidence type="ECO:0000256" key="2">
    <source>
        <dbReference type="HAMAP-Rule" id="MF_00984"/>
    </source>
</evidence>
<accession>A0ABS4KMV2</accession>
<evidence type="ECO:0000256" key="1">
    <source>
        <dbReference type="ARBA" id="ARBA00023125"/>
    </source>
</evidence>
<proteinExistence type="inferred from homology"/>
<sequence>MNNVTLIGRLTKDAELFKIENSKRSVLKFILAVDKNFVNKNGEKRADFISVSYFSGGAEKLQQYLKKGRLLGVNGKITTKSYTRDNIKKYYTNVEADTIQFLEYKKETLA</sequence>
<dbReference type="SUPFAM" id="SSF50249">
    <property type="entry name" value="Nucleic acid-binding proteins"/>
    <property type="match status" value="1"/>
</dbReference>
<gene>
    <name evidence="4" type="ORF">J2Z42_000037</name>
</gene>
<evidence type="ECO:0000313" key="4">
    <source>
        <dbReference type="EMBL" id="MBP2031372.1"/>
    </source>
</evidence>
<protein>
    <recommendedName>
        <fullName evidence="2 3">Single-stranded DNA-binding protein</fullName>
        <shortName evidence="2">SSB</shortName>
    </recommendedName>
</protein>
<dbReference type="HAMAP" id="MF_00984">
    <property type="entry name" value="SSB"/>
    <property type="match status" value="1"/>
</dbReference>
<reference evidence="4 5" key="1">
    <citation type="submission" date="2021-03" db="EMBL/GenBank/DDBJ databases">
        <title>Genomic Encyclopedia of Type Strains, Phase IV (KMG-IV): sequencing the most valuable type-strain genomes for metagenomic binning, comparative biology and taxonomic classification.</title>
        <authorList>
            <person name="Goeker M."/>
        </authorList>
    </citation>
    <scope>NUCLEOTIDE SEQUENCE [LARGE SCALE GENOMIC DNA]</scope>
    <source>
        <strain evidence="4 5">DSM 28783</strain>
    </source>
</reference>